<dbReference type="EMBL" id="QJNU01000327">
    <property type="protein sequence ID" value="RYP02172.1"/>
    <property type="molecule type" value="Genomic_DNA"/>
</dbReference>
<sequence>MISTVPYDNLSLHYNPTHSISIDPQHLFQKMVANKRGRGGYSMEIAILYNHMLVGLGFDAYTVGVRTRPRIQGVPEGDFPGWVHIVTFPDGSKYHVDVGFGGDGATLPLPLIEELAHRNLGTQEIRLVRDWMPTQRKRTEEAKLWIYQYRNSPESAWNSFYAFAELEFTQADFEVINWWTSHNPGFYQALTMLLIKFLRREGENGQQEICGKLVLVNGLVKENLSARTRLVQECKTEERIEALDKYFGIRLTEEERLGIRGWATGLPQRESAV</sequence>
<dbReference type="OrthoDB" id="10260017at2759"/>
<dbReference type="AlphaFoldDB" id="A0A4Q4T8W7"/>
<keyword evidence="3" id="KW-1185">Reference proteome</keyword>
<dbReference type="STRING" id="155417.A0A4Q4T8W7"/>
<dbReference type="InterPro" id="IPR053710">
    <property type="entry name" value="Arylamine_NAT_domain_sf"/>
</dbReference>
<name>A0A4Q4T8W7_9PEZI</name>
<evidence type="ECO:0000256" key="1">
    <source>
        <dbReference type="ARBA" id="ARBA00006547"/>
    </source>
</evidence>
<dbReference type="InterPro" id="IPR001447">
    <property type="entry name" value="Arylamine_N-AcTrfase"/>
</dbReference>
<dbReference type="Gene3D" id="3.30.2140.20">
    <property type="match status" value="1"/>
</dbReference>
<organism evidence="2 3">
    <name type="scientific">Monosporascus ibericus</name>
    <dbReference type="NCBI Taxonomy" id="155417"/>
    <lineage>
        <taxon>Eukaryota</taxon>
        <taxon>Fungi</taxon>
        <taxon>Dikarya</taxon>
        <taxon>Ascomycota</taxon>
        <taxon>Pezizomycotina</taxon>
        <taxon>Sordariomycetes</taxon>
        <taxon>Xylariomycetidae</taxon>
        <taxon>Xylariales</taxon>
        <taxon>Xylariales incertae sedis</taxon>
        <taxon>Monosporascus</taxon>
    </lineage>
</organism>
<dbReference type="PANTHER" id="PTHR11786">
    <property type="entry name" value="N-HYDROXYARYLAMINE O-ACETYLTRANSFERASE"/>
    <property type="match status" value="1"/>
</dbReference>
<proteinExistence type="inferred from homology"/>
<dbReference type="Pfam" id="PF00797">
    <property type="entry name" value="Acetyltransf_2"/>
    <property type="match status" value="1"/>
</dbReference>
<comment type="caution">
    <text evidence="2">The sequence shown here is derived from an EMBL/GenBank/DDBJ whole genome shotgun (WGS) entry which is preliminary data.</text>
</comment>
<dbReference type="InterPro" id="IPR038765">
    <property type="entry name" value="Papain-like_cys_pep_sf"/>
</dbReference>
<reference evidence="2 3" key="1">
    <citation type="submission" date="2018-06" db="EMBL/GenBank/DDBJ databases">
        <title>Complete Genomes of Monosporascus.</title>
        <authorList>
            <person name="Robinson A.J."/>
            <person name="Natvig D.O."/>
        </authorList>
    </citation>
    <scope>NUCLEOTIDE SEQUENCE [LARGE SCALE GENOMIC DNA]</scope>
    <source>
        <strain evidence="2 3">CBS 110550</strain>
    </source>
</reference>
<protein>
    <submittedName>
        <fullName evidence="2">Uncharacterized protein</fullName>
    </submittedName>
</protein>
<evidence type="ECO:0000313" key="3">
    <source>
        <dbReference type="Proteomes" id="UP000293360"/>
    </source>
</evidence>
<accession>A0A4Q4T8W7</accession>
<evidence type="ECO:0000313" key="2">
    <source>
        <dbReference type="EMBL" id="RYP02172.1"/>
    </source>
</evidence>
<dbReference type="PANTHER" id="PTHR11786:SF0">
    <property type="entry name" value="ARYLAMINE N-ACETYLTRANSFERASE 4-RELATED"/>
    <property type="match status" value="1"/>
</dbReference>
<dbReference type="Proteomes" id="UP000293360">
    <property type="component" value="Unassembled WGS sequence"/>
</dbReference>
<gene>
    <name evidence="2" type="ORF">DL764_005923</name>
</gene>
<dbReference type="GO" id="GO:0016407">
    <property type="term" value="F:acetyltransferase activity"/>
    <property type="evidence" value="ECO:0007669"/>
    <property type="project" value="InterPro"/>
</dbReference>
<dbReference type="SUPFAM" id="SSF54001">
    <property type="entry name" value="Cysteine proteinases"/>
    <property type="match status" value="1"/>
</dbReference>
<comment type="similarity">
    <text evidence="1">Belongs to the arylamine N-acetyltransferase family.</text>
</comment>